<keyword evidence="2" id="KW-1185">Reference proteome</keyword>
<dbReference type="Gene3D" id="3.30.70.1150">
    <property type="entry name" value="ACT-like. Chain A, domain 2"/>
    <property type="match status" value="1"/>
</dbReference>
<sequence>MSGNSKKRFGVSVPYHVAEKLDNLAGLFHCDRSTIVSNALNEYIHENLHEDREHKCRGVIVVYSQSPLPSSIISRYSSVITSYSVHRMGNGFIIVIIVEGSSKLISELRRLVSSGSKIQRYLPLDDLNVLSQ</sequence>
<evidence type="ECO:0000313" key="2">
    <source>
        <dbReference type="Proteomes" id="UP000006175"/>
    </source>
</evidence>
<evidence type="ECO:0000313" key="1">
    <source>
        <dbReference type="EMBL" id="AFL66296.1"/>
    </source>
</evidence>
<dbReference type="Proteomes" id="UP000006175">
    <property type="component" value="Chromosome"/>
</dbReference>
<dbReference type="InterPro" id="IPR027271">
    <property type="entry name" value="Acetolactate_synth/TF_NikR_C"/>
</dbReference>
<dbReference type="SUPFAM" id="SSF47598">
    <property type="entry name" value="Ribbon-helix-helix"/>
    <property type="match status" value="1"/>
</dbReference>
<gene>
    <name evidence="1" type="ORF">Desfe_0386</name>
</gene>
<organism evidence="1 2">
    <name type="scientific">Desulfurococcus amylolyticus DSM 16532</name>
    <dbReference type="NCBI Taxonomy" id="768672"/>
    <lineage>
        <taxon>Archaea</taxon>
        <taxon>Thermoproteota</taxon>
        <taxon>Thermoprotei</taxon>
        <taxon>Desulfurococcales</taxon>
        <taxon>Desulfurococcaceae</taxon>
        <taxon>Desulfurococcus</taxon>
    </lineage>
</organism>
<dbReference type="OrthoDB" id="25654at2157"/>
<dbReference type="GeneID" id="13062074"/>
<name>I3XQS2_DESAM</name>
<dbReference type="EMBL" id="CP003321">
    <property type="protein sequence ID" value="AFL66296.1"/>
    <property type="molecule type" value="Genomic_DNA"/>
</dbReference>
<dbReference type="RefSeq" id="WP_014767197.1">
    <property type="nucleotide sequence ID" value="NC_018001.1"/>
</dbReference>
<accession>I3XQS2</accession>
<protein>
    <submittedName>
        <fullName evidence="1">Putative transcriptional regulator, CopG family</fullName>
    </submittedName>
</protein>
<dbReference type="AlphaFoldDB" id="I3XQS2"/>
<proteinExistence type="predicted"/>
<dbReference type="GO" id="GO:0006355">
    <property type="term" value="P:regulation of DNA-templated transcription"/>
    <property type="evidence" value="ECO:0007669"/>
    <property type="project" value="InterPro"/>
</dbReference>
<dbReference type="HOGENOM" id="CLU_113319_3_0_2"/>
<dbReference type="InterPro" id="IPR010985">
    <property type="entry name" value="Ribbon_hlx_hlx"/>
</dbReference>
<dbReference type="eggNOG" id="arCOG01008">
    <property type="taxonomic scope" value="Archaea"/>
</dbReference>
<dbReference type="KEGG" id="dfd:Desfe_0386"/>
<reference evidence="1 2" key="1">
    <citation type="journal article" date="2012" name="J. Bacteriol.">
        <title>Complete Genome Sequence of Desulfurococcus fermentans, a Hyperthermophilic Cellulolytic Crenarchaeon Isolated from a Freshwater Hot Spring in Kamchatka, Russia.</title>
        <authorList>
            <person name="Susanti D."/>
            <person name="Johnson E.F."/>
            <person name="Rodriguez J.R."/>
            <person name="Anderson I."/>
            <person name="Perevalova A.A."/>
            <person name="Kyrpides N."/>
            <person name="Lucas S."/>
            <person name="Han J."/>
            <person name="Lapidus A."/>
            <person name="Cheng J.F."/>
            <person name="Goodwin L."/>
            <person name="Pitluck S."/>
            <person name="Mavrommatis K."/>
            <person name="Peters L."/>
            <person name="Land M.L."/>
            <person name="Hauser L."/>
            <person name="Gopalan V."/>
            <person name="Chan P.P."/>
            <person name="Lowe T.M."/>
            <person name="Atomi H."/>
            <person name="Bonch-Osmolovskaya E.A."/>
            <person name="Woyke T."/>
            <person name="Mukhopadhyay B."/>
        </authorList>
    </citation>
    <scope>NUCLEOTIDE SEQUENCE [LARGE SCALE GENOMIC DNA]</scope>
    <source>
        <strain evidence="1 2">DSM 16532</strain>
    </source>
</reference>